<gene>
    <name evidence="2" type="ORF">BU23DRAFT_159487</name>
</gene>
<reference evidence="2" key="1">
    <citation type="journal article" date="2020" name="Stud. Mycol.">
        <title>101 Dothideomycetes genomes: a test case for predicting lifestyles and emergence of pathogens.</title>
        <authorList>
            <person name="Haridas S."/>
            <person name="Albert R."/>
            <person name="Binder M."/>
            <person name="Bloem J."/>
            <person name="Labutti K."/>
            <person name="Salamov A."/>
            <person name="Andreopoulos B."/>
            <person name="Baker S."/>
            <person name="Barry K."/>
            <person name="Bills G."/>
            <person name="Bluhm B."/>
            <person name="Cannon C."/>
            <person name="Castanera R."/>
            <person name="Culley D."/>
            <person name="Daum C."/>
            <person name="Ezra D."/>
            <person name="Gonzalez J."/>
            <person name="Henrissat B."/>
            <person name="Kuo A."/>
            <person name="Liang C."/>
            <person name="Lipzen A."/>
            <person name="Lutzoni F."/>
            <person name="Magnuson J."/>
            <person name="Mondo S."/>
            <person name="Nolan M."/>
            <person name="Ohm R."/>
            <person name="Pangilinan J."/>
            <person name="Park H.-J."/>
            <person name="Ramirez L."/>
            <person name="Alfaro M."/>
            <person name="Sun H."/>
            <person name="Tritt A."/>
            <person name="Yoshinaga Y."/>
            <person name="Zwiers L.-H."/>
            <person name="Turgeon B."/>
            <person name="Goodwin S."/>
            <person name="Spatafora J."/>
            <person name="Crous P."/>
            <person name="Grigoriev I."/>
        </authorList>
    </citation>
    <scope>NUCLEOTIDE SEQUENCE</scope>
    <source>
        <strain evidence="2">CBS 107.79</strain>
    </source>
</reference>
<dbReference type="EMBL" id="ML976686">
    <property type="protein sequence ID" value="KAF1972487.1"/>
    <property type="molecule type" value="Genomic_DNA"/>
</dbReference>
<accession>A0A6A5VGR4</accession>
<feature type="chain" id="PRO_5025637904" evidence="1">
    <location>
        <begin position="22"/>
        <end position="213"/>
    </location>
</feature>
<protein>
    <submittedName>
        <fullName evidence="2">Uncharacterized protein</fullName>
    </submittedName>
</protein>
<dbReference type="AlphaFoldDB" id="A0A6A5VGR4"/>
<feature type="signal peptide" evidence="1">
    <location>
        <begin position="1"/>
        <end position="21"/>
    </location>
</feature>
<proteinExistence type="predicted"/>
<sequence>MIWSLLCISSAVASAVPSAFASRIVVIPSSTGSKRSRYSMHFYDTTDQMIHVIFLRHSPFGPSSSPFDFILDPTCGSNDNAFSRNQLCRVHLGDSQAGTGGASCNPKDWDHLSPDDIKWQNRRLCYDTSNKKETFSACEWYTDDALHYRRFKMARLLLECGAAFHGKRIDGNAWKLMHKTNPDDYESLLSLLIKYHLTSTIERQEAWSFYFLE</sequence>
<evidence type="ECO:0000256" key="1">
    <source>
        <dbReference type="SAM" id="SignalP"/>
    </source>
</evidence>
<keyword evidence="3" id="KW-1185">Reference proteome</keyword>
<keyword evidence="1" id="KW-0732">Signal</keyword>
<name>A0A6A5VGR4_9PLEO</name>
<evidence type="ECO:0000313" key="3">
    <source>
        <dbReference type="Proteomes" id="UP000800036"/>
    </source>
</evidence>
<dbReference type="Proteomes" id="UP000800036">
    <property type="component" value="Unassembled WGS sequence"/>
</dbReference>
<evidence type="ECO:0000313" key="2">
    <source>
        <dbReference type="EMBL" id="KAF1972487.1"/>
    </source>
</evidence>
<organism evidence="2 3">
    <name type="scientific">Bimuria novae-zelandiae CBS 107.79</name>
    <dbReference type="NCBI Taxonomy" id="1447943"/>
    <lineage>
        <taxon>Eukaryota</taxon>
        <taxon>Fungi</taxon>
        <taxon>Dikarya</taxon>
        <taxon>Ascomycota</taxon>
        <taxon>Pezizomycotina</taxon>
        <taxon>Dothideomycetes</taxon>
        <taxon>Pleosporomycetidae</taxon>
        <taxon>Pleosporales</taxon>
        <taxon>Massarineae</taxon>
        <taxon>Didymosphaeriaceae</taxon>
        <taxon>Bimuria</taxon>
    </lineage>
</organism>